<organism evidence="1 2">
    <name type="scientific">Saccharothrix mutabilis subsp. mutabilis</name>
    <dbReference type="NCBI Taxonomy" id="66855"/>
    <lineage>
        <taxon>Bacteria</taxon>
        <taxon>Bacillati</taxon>
        <taxon>Actinomycetota</taxon>
        <taxon>Actinomycetes</taxon>
        <taxon>Pseudonocardiales</taxon>
        <taxon>Pseudonocardiaceae</taxon>
        <taxon>Saccharothrix</taxon>
    </lineage>
</organism>
<comment type="caution">
    <text evidence="1">The sequence shown here is derived from an EMBL/GenBank/DDBJ whole genome shotgun (WGS) entry which is preliminary data.</text>
</comment>
<dbReference type="Proteomes" id="UP001500416">
    <property type="component" value="Unassembled WGS sequence"/>
</dbReference>
<gene>
    <name evidence="1" type="ORF">GCM10010492_40670</name>
</gene>
<reference evidence="2" key="1">
    <citation type="journal article" date="2019" name="Int. J. Syst. Evol. Microbiol.">
        <title>The Global Catalogue of Microorganisms (GCM) 10K type strain sequencing project: providing services to taxonomists for standard genome sequencing and annotation.</title>
        <authorList>
            <consortium name="The Broad Institute Genomics Platform"/>
            <consortium name="The Broad Institute Genome Sequencing Center for Infectious Disease"/>
            <person name="Wu L."/>
            <person name="Ma J."/>
        </authorList>
    </citation>
    <scope>NUCLEOTIDE SEQUENCE [LARGE SCALE GENOMIC DNA]</scope>
    <source>
        <strain evidence="2">JCM 3380</strain>
    </source>
</reference>
<keyword evidence="2" id="KW-1185">Reference proteome</keyword>
<dbReference type="EMBL" id="BAAABU010000008">
    <property type="protein sequence ID" value="GAA0237459.1"/>
    <property type="molecule type" value="Genomic_DNA"/>
</dbReference>
<protein>
    <submittedName>
        <fullName evidence="1">Uncharacterized protein</fullName>
    </submittedName>
</protein>
<sequence>MDELRAAAFGDRPGADVWWALTGTPRERWLAAVALGGRGHYAAAATALGALLRSGDHLIVSLAASTLASHRRQLGGHTAARPLDALALTAAGHIETTTTDPDGVDPAGARADALLGLAADALGAGRTDEARRLHARVTPYSWRTRVRHGWVAAEIELGSGHAQRAVGPAETALRHAEAAGATRHVLKSKLVLGTALVVWGTPESVDRGVRLLQCDLNHTNYHGLSSLIWPTALVLLTGPVVRNSAETAELRETAANALSCVLRRADPISRRIAASSPWVPASLLRSGEPPNADAETNFLTD</sequence>
<accession>A0ABP3DQZ6</accession>
<dbReference type="RefSeq" id="WP_343935407.1">
    <property type="nucleotide sequence ID" value="NZ_BAAABU010000008.1"/>
</dbReference>
<evidence type="ECO:0000313" key="1">
    <source>
        <dbReference type="EMBL" id="GAA0237459.1"/>
    </source>
</evidence>
<proteinExistence type="predicted"/>
<name>A0ABP3DQZ6_9PSEU</name>
<evidence type="ECO:0000313" key="2">
    <source>
        <dbReference type="Proteomes" id="UP001500416"/>
    </source>
</evidence>